<dbReference type="STRING" id="3469.A0A4Y7KLU7"/>
<dbReference type="InterPro" id="IPR036396">
    <property type="entry name" value="Cyt_P450_sf"/>
</dbReference>
<organism evidence="1 2">
    <name type="scientific">Papaver somniferum</name>
    <name type="common">Opium poppy</name>
    <dbReference type="NCBI Taxonomy" id="3469"/>
    <lineage>
        <taxon>Eukaryota</taxon>
        <taxon>Viridiplantae</taxon>
        <taxon>Streptophyta</taxon>
        <taxon>Embryophyta</taxon>
        <taxon>Tracheophyta</taxon>
        <taxon>Spermatophyta</taxon>
        <taxon>Magnoliopsida</taxon>
        <taxon>Ranunculales</taxon>
        <taxon>Papaveraceae</taxon>
        <taxon>Papaveroideae</taxon>
        <taxon>Papaver</taxon>
    </lineage>
</organism>
<accession>A0A4Y7KLU7</accession>
<dbReference type="AlphaFoldDB" id="A0A4Y7KLU7"/>
<name>A0A4Y7KLU7_PAPSO</name>
<dbReference type="SUPFAM" id="SSF48264">
    <property type="entry name" value="Cytochrome P450"/>
    <property type="match status" value="1"/>
</dbReference>
<proteinExistence type="predicted"/>
<dbReference type="GO" id="GO:0005506">
    <property type="term" value="F:iron ion binding"/>
    <property type="evidence" value="ECO:0007669"/>
    <property type="project" value="InterPro"/>
</dbReference>
<dbReference type="GO" id="GO:0016705">
    <property type="term" value="F:oxidoreductase activity, acting on paired donors, with incorporation or reduction of molecular oxygen"/>
    <property type="evidence" value="ECO:0007669"/>
    <property type="project" value="InterPro"/>
</dbReference>
<dbReference type="EMBL" id="CM010722">
    <property type="protein sequence ID" value="RZC74324.1"/>
    <property type="molecule type" value="Genomic_DNA"/>
</dbReference>
<dbReference type="GO" id="GO:0004497">
    <property type="term" value="F:monooxygenase activity"/>
    <property type="evidence" value="ECO:0007669"/>
    <property type="project" value="InterPro"/>
</dbReference>
<dbReference type="Gramene" id="RZC74324">
    <property type="protein sequence ID" value="RZC74324"/>
    <property type="gene ID" value="C5167_049802"/>
</dbReference>
<protein>
    <submittedName>
        <fullName evidence="1">Uncharacterized protein</fullName>
    </submittedName>
</protein>
<evidence type="ECO:0000313" key="1">
    <source>
        <dbReference type="EMBL" id="RZC74324.1"/>
    </source>
</evidence>
<dbReference type="GO" id="GO:0020037">
    <property type="term" value="F:heme binding"/>
    <property type="evidence" value="ECO:0007669"/>
    <property type="project" value="InterPro"/>
</dbReference>
<reference evidence="1 2" key="1">
    <citation type="journal article" date="2018" name="Science">
        <title>The opium poppy genome and morphinan production.</title>
        <authorList>
            <person name="Guo L."/>
            <person name="Winzer T."/>
            <person name="Yang X."/>
            <person name="Li Y."/>
            <person name="Ning Z."/>
            <person name="He Z."/>
            <person name="Teodor R."/>
            <person name="Lu Y."/>
            <person name="Bowser T.A."/>
            <person name="Graham I.A."/>
            <person name="Ye K."/>
        </authorList>
    </citation>
    <scope>NUCLEOTIDE SEQUENCE [LARGE SCALE GENOMIC DNA]</scope>
    <source>
        <strain evidence="2">cv. HN1</strain>
        <tissue evidence="1">Leaves</tissue>
    </source>
</reference>
<dbReference type="Proteomes" id="UP000316621">
    <property type="component" value="Chromosome 8"/>
</dbReference>
<evidence type="ECO:0000313" key="2">
    <source>
        <dbReference type="Proteomes" id="UP000316621"/>
    </source>
</evidence>
<sequence>MAANWGTRLGSVADCTVLGNDLLKDIDCVQANNKVRNEGSLTAAATVFCGYHASRTLQFLIDAGNRGLQRMRWHNIELEFSNCRVVLESLRMASIISFTFREAVEDVEYKGYLTRSSILQDLRYNFYF</sequence>
<keyword evidence="2" id="KW-1185">Reference proteome</keyword>
<gene>
    <name evidence="1" type="ORF">C5167_049802</name>
</gene>